<accession>A0ABY6A040</accession>
<evidence type="ECO:0000313" key="3">
    <source>
        <dbReference type="EMBL" id="UXC19053.1"/>
    </source>
</evidence>
<keyword evidence="2" id="KW-0732">Signal</keyword>
<keyword evidence="4" id="KW-1185">Reference proteome</keyword>
<dbReference type="SUPFAM" id="SSF48452">
    <property type="entry name" value="TPR-like"/>
    <property type="match status" value="1"/>
</dbReference>
<feature type="region of interest" description="Disordered" evidence="1">
    <location>
        <begin position="324"/>
        <end position="369"/>
    </location>
</feature>
<dbReference type="Gene3D" id="1.25.40.10">
    <property type="entry name" value="Tetratricopeptide repeat domain"/>
    <property type="match status" value="1"/>
</dbReference>
<evidence type="ECO:0000313" key="4">
    <source>
        <dbReference type="Proteomes" id="UP001058290"/>
    </source>
</evidence>
<reference evidence="3" key="1">
    <citation type="submission" date="2022-09" db="EMBL/GenBank/DDBJ databases">
        <title>Bacterial diversity in gut of crayfish and pufferfish.</title>
        <authorList>
            <person name="Huang Y."/>
        </authorList>
    </citation>
    <scope>NUCLEOTIDE SEQUENCE</scope>
    <source>
        <strain evidence="3">PR12</strain>
    </source>
</reference>
<dbReference type="RefSeq" id="WP_260719393.1">
    <property type="nucleotide sequence ID" value="NZ_CP104377.1"/>
</dbReference>
<gene>
    <name evidence="3" type="ORF">N4T19_02705</name>
</gene>
<feature type="chain" id="PRO_5045661569" evidence="2">
    <location>
        <begin position="31"/>
        <end position="369"/>
    </location>
</feature>
<protein>
    <submittedName>
        <fullName evidence="3">Tetratricopeptide repeat protein</fullName>
    </submittedName>
</protein>
<feature type="compositionally biased region" description="Pro residues" evidence="1">
    <location>
        <begin position="348"/>
        <end position="369"/>
    </location>
</feature>
<organism evidence="3 4">
    <name type="scientific">Comamonas squillarum</name>
    <dbReference type="NCBI Taxonomy" id="2977320"/>
    <lineage>
        <taxon>Bacteria</taxon>
        <taxon>Pseudomonadati</taxon>
        <taxon>Pseudomonadota</taxon>
        <taxon>Betaproteobacteria</taxon>
        <taxon>Burkholderiales</taxon>
        <taxon>Comamonadaceae</taxon>
        <taxon>Comamonas</taxon>
    </lineage>
</organism>
<evidence type="ECO:0000256" key="2">
    <source>
        <dbReference type="SAM" id="SignalP"/>
    </source>
</evidence>
<name>A0ABY6A040_9BURK</name>
<dbReference type="Proteomes" id="UP001058290">
    <property type="component" value="Chromosome"/>
</dbReference>
<evidence type="ECO:0000256" key="1">
    <source>
        <dbReference type="SAM" id="MobiDB-lite"/>
    </source>
</evidence>
<dbReference type="EMBL" id="CP104377">
    <property type="protein sequence ID" value="UXC19053.1"/>
    <property type="molecule type" value="Genomic_DNA"/>
</dbReference>
<feature type="compositionally biased region" description="Basic and acidic residues" evidence="1">
    <location>
        <begin position="328"/>
        <end position="341"/>
    </location>
</feature>
<feature type="signal peptide" evidence="2">
    <location>
        <begin position="1"/>
        <end position="30"/>
    </location>
</feature>
<dbReference type="InterPro" id="IPR011990">
    <property type="entry name" value="TPR-like_helical_dom_sf"/>
</dbReference>
<proteinExistence type="predicted"/>
<sequence>MRQGMRQQLLAQGIAALASLAAAMPLLASAQTGRNAGAVATTAPEGLAVTPSNNFEKRFAPLYAAVFSEGGRFSGSAMSADLQALEPILKRTKAPALDFFRLYYTQATIFNRRAMPAEAGQVAQKALVAMPKPSDPQWAYQHLELSIASIRWLAEGGRYEAALKQAQTLITRYPLQEIARLPLQMRWDNSTPIPQAADYPTQLQILGVYEDLGYVLHEQGQYRQALQANQQLLPVVRERLLALGETPRLRGLLANLAQNSYMLGQMDAARNYLQERLQIAISAGDHATVYDSYFQLMVLAHEQNDPQQARQWLSAYAQYARAQGHSDQLARAEQLREELNGREAAPPSQQPAQPPAQPPAQQPPRQPKR</sequence>